<dbReference type="Pfam" id="PF00613">
    <property type="entry name" value="PI3Ka"/>
    <property type="match status" value="1"/>
</dbReference>
<keyword evidence="5" id="KW-1185">Reference proteome</keyword>
<dbReference type="SUPFAM" id="SSF48371">
    <property type="entry name" value="ARM repeat"/>
    <property type="match status" value="1"/>
</dbReference>
<name>D2VW23_NAEGR</name>
<accession>D2VW23</accession>
<dbReference type="OrthoDB" id="2160613at2759"/>
<dbReference type="PROSITE" id="PS51547">
    <property type="entry name" value="C2_PI3K"/>
    <property type="match status" value="1"/>
</dbReference>
<dbReference type="InterPro" id="IPR032675">
    <property type="entry name" value="LRR_dom_sf"/>
</dbReference>
<dbReference type="Gene3D" id="3.80.10.10">
    <property type="entry name" value="Ribonuclease Inhibitor"/>
    <property type="match status" value="1"/>
</dbReference>
<evidence type="ECO:0000256" key="1">
    <source>
        <dbReference type="PROSITE-ProRule" id="PRU00880"/>
    </source>
</evidence>
<comment type="similarity">
    <text evidence="1">Belongs to the PI3/PI4-kinase family.</text>
</comment>
<feature type="domain" description="C2 PI3K-type" evidence="3">
    <location>
        <begin position="373"/>
        <end position="536"/>
    </location>
</feature>
<dbReference type="InterPro" id="IPR001263">
    <property type="entry name" value="PI3K_accessory_dom"/>
</dbReference>
<dbReference type="RefSeq" id="XP_002671748.1">
    <property type="nucleotide sequence ID" value="XM_002671702.1"/>
</dbReference>
<gene>
    <name evidence="4" type="ORF">NAEGRDRAFT_52708</name>
</gene>
<evidence type="ECO:0000313" key="5">
    <source>
        <dbReference type="Proteomes" id="UP000006671"/>
    </source>
</evidence>
<dbReference type="GeneID" id="8850794"/>
<dbReference type="PROSITE" id="PS51545">
    <property type="entry name" value="PIK_HELICAL"/>
    <property type="match status" value="1"/>
</dbReference>
<dbReference type="InterPro" id="IPR042236">
    <property type="entry name" value="PI3K_accessory_sf"/>
</dbReference>
<reference evidence="4 5" key="1">
    <citation type="journal article" date="2010" name="Cell">
        <title>The genome of Naegleria gruberi illuminates early eukaryotic versatility.</title>
        <authorList>
            <person name="Fritz-Laylin L.K."/>
            <person name="Prochnik S.E."/>
            <person name="Ginger M.L."/>
            <person name="Dacks J.B."/>
            <person name="Carpenter M.L."/>
            <person name="Field M.C."/>
            <person name="Kuo A."/>
            <person name="Paredez A."/>
            <person name="Chapman J."/>
            <person name="Pham J."/>
            <person name="Shu S."/>
            <person name="Neupane R."/>
            <person name="Cipriano M."/>
            <person name="Mancuso J."/>
            <person name="Tu H."/>
            <person name="Salamov A."/>
            <person name="Lindquist E."/>
            <person name="Shapiro H."/>
            <person name="Lucas S."/>
            <person name="Grigoriev I.V."/>
            <person name="Cande W.Z."/>
            <person name="Fulton C."/>
            <person name="Rokhsar D.S."/>
            <person name="Dawson S.C."/>
        </authorList>
    </citation>
    <scope>NUCLEOTIDE SEQUENCE [LARGE SCALE GENOMIC DNA]</scope>
    <source>
        <strain evidence="4 5">NEG-M</strain>
    </source>
</reference>
<proteinExistence type="inferred from homology"/>
<dbReference type="Gene3D" id="1.25.40.70">
    <property type="entry name" value="Phosphatidylinositol 3-kinase, accessory domain (PIK)"/>
    <property type="match status" value="1"/>
</dbReference>
<dbReference type="KEGG" id="ngr:NAEGRDRAFT_52708"/>
<dbReference type="InterPro" id="IPR016024">
    <property type="entry name" value="ARM-type_fold"/>
</dbReference>
<dbReference type="InterPro" id="IPR002420">
    <property type="entry name" value="PI3K-type_C2_dom"/>
</dbReference>
<organism evidence="5">
    <name type="scientific">Naegleria gruberi</name>
    <name type="common">Amoeba</name>
    <dbReference type="NCBI Taxonomy" id="5762"/>
    <lineage>
        <taxon>Eukaryota</taxon>
        <taxon>Discoba</taxon>
        <taxon>Heterolobosea</taxon>
        <taxon>Tetramitia</taxon>
        <taxon>Eutetramitia</taxon>
        <taxon>Vahlkampfiidae</taxon>
        <taxon>Naegleria</taxon>
    </lineage>
</organism>
<evidence type="ECO:0000259" key="2">
    <source>
        <dbReference type="PROSITE" id="PS51545"/>
    </source>
</evidence>
<dbReference type="SUPFAM" id="SSF52047">
    <property type="entry name" value="RNI-like"/>
    <property type="match status" value="1"/>
</dbReference>
<dbReference type="AlphaFoldDB" id="D2VW23"/>
<dbReference type="Proteomes" id="UP000006671">
    <property type="component" value="Unassembled WGS sequence"/>
</dbReference>
<protein>
    <submittedName>
        <fullName evidence="4">Predicted protein</fullName>
    </submittedName>
</protein>
<dbReference type="SMART" id="SM00145">
    <property type="entry name" value="PI3Ka"/>
    <property type="match status" value="1"/>
</dbReference>
<dbReference type="VEuPathDB" id="AmoebaDB:NAEGRDRAFT_52708"/>
<dbReference type="InParanoid" id="D2VW23"/>
<sequence length="963" mass="112221">MCFSQGAYVDPAVNHFLIAIKNNSINFYNISNIWGPFSNSDLEIMKNSPRLVHNLEHLTIRDIQGRDREGFKFNSISHFYKLKSLDIMESIIDNQEYYKLMNSKMSLPNLVNLLVDSSVNEVEEVAGLSIKPQLYSLEMRTKFDCWSYSMTKLTHLEYSNLRKLSVNLKDLNRISNNLEEFILEQGNIENFSEFAKCEFNNLVSLTISSKSIWKDFLETITEFKPLKLKRLKISTFGLIDFHLIKNICDLEQLTSLDVPDCGIDSIFEEYEWKNLKRLNISENRLCTKAISIIENMPSLIYLSMNNSRLKDHESEIVCGIGLKRDRIRFIDIGKSVNTANADFESNVAFLDSLSDIKILETNQTNDTVSSFQINERMKMRINQLCGLTFKDFEFKYQKPLSFTIEYSIVGRNNKKEIHKTRNIFPQSLSCLDWNEEVLFDSLISEISCDYCIDFSLVMETECSETGLPRKVVFKDHFECPVFDSNMKLLQGNVRLFAKGAKNSQISLDIEFPTYDSIIEYDFDRIPNHPLSLIQNNVSDSNLETYLEGNKWDMNEPSHFVPFLYGISFETPMIIYEANQTLGKWKKPNIIEMISLFSENIGIFSKLVLIKCLEETSDDLFSDILPFLVHCIKYENEYGVLAEYLLKNRCLKSKLFGNQLFWLLKVESSYAVCKLILMKYLKMIDTEYYKIIRYQSSFLDYLDTVQSIQIDFPFLIPFTMKEVKPGIYLITKSEDYSTIELELANGENVILSFQRYSHHAFVLNNFMKIFKNSFLNNQNNENNGALVPKIDYNSSIIEYCPISNYTGFILIPKSVHRMPDNFSIQDLEAKSQTFKDNAVTGMIYDYFIRRIFRIRKNDEIYMDVQGHVARCGFSPCFKIRFRIESLREVVQHMTDNNLFKISILSYATIFKENQQTIYRFLEPFIGPGLHADAMSSLDKLPIEIEKCLRKQIFTTHECSKKRKP</sequence>
<evidence type="ECO:0000259" key="3">
    <source>
        <dbReference type="PROSITE" id="PS51547"/>
    </source>
</evidence>
<feature type="domain" description="PIK helical" evidence="2">
    <location>
        <begin position="504"/>
        <end position="686"/>
    </location>
</feature>
<evidence type="ECO:0000313" key="4">
    <source>
        <dbReference type="EMBL" id="EFC39004.1"/>
    </source>
</evidence>
<dbReference type="EMBL" id="GG738903">
    <property type="protein sequence ID" value="EFC39004.1"/>
    <property type="molecule type" value="Genomic_DNA"/>
</dbReference>